<name>A0ABU2EGT9_9BURK</name>
<sequence length="83" mass="9445">MSWVLMSCMQQTRSVVAASADILELVNEGREEEIVTFPDDKAPNGMYLFEGAFDEDMIEFFGETKPIDWNDAQGWMARNGEEC</sequence>
<accession>A0ABU2EGT9</accession>
<reference evidence="1" key="1">
    <citation type="submission" date="2023-09" db="EMBL/GenBank/DDBJ databases">
        <title>Description of first Herbaspirillum huttiense subsp. nephrolepsisexaltata and Herbaspirillum huttiense subsp. lycopersicon.</title>
        <authorList>
            <person name="Poudel M."/>
            <person name="Sharma A."/>
            <person name="Goss E."/>
            <person name="Tapia J.H."/>
            <person name="Harmon C.M."/>
            <person name="Jones J.B."/>
        </authorList>
    </citation>
    <scope>NUCLEOTIDE SEQUENCE</scope>
    <source>
        <strain evidence="1">SE1</strain>
    </source>
</reference>
<keyword evidence="2" id="KW-1185">Reference proteome</keyword>
<organism evidence="1 2">
    <name type="scientific">Herbaspirillum huttiense subsp. lycopersici</name>
    <dbReference type="NCBI Taxonomy" id="3074428"/>
    <lineage>
        <taxon>Bacteria</taxon>
        <taxon>Pseudomonadati</taxon>
        <taxon>Pseudomonadota</taxon>
        <taxon>Betaproteobacteria</taxon>
        <taxon>Burkholderiales</taxon>
        <taxon>Oxalobacteraceae</taxon>
        <taxon>Herbaspirillum</taxon>
    </lineage>
</organism>
<evidence type="ECO:0000313" key="2">
    <source>
        <dbReference type="Proteomes" id="UP001246576"/>
    </source>
</evidence>
<dbReference type="Proteomes" id="UP001246576">
    <property type="component" value="Unassembled WGS sequence"/>
</dbReference>
<dbReference type="RefSeq" id="WP_310839533.1">
    <property type="nucleotide sequence ID" value="NZ_JAVLSJ010000001.1"/>
</dbReference>
<protein>
    <submittedName>
        <fullName evidence="1">Uncharacterized protein</fullName>
    </submittedName>
</protein>
<gene>
    <name evidence="1" type="ORF">RI048_02685</name>
</gene>
<comment type="caution">
    <text evidence="1">The sequence shown here is derived from an EMBL/GenBank/DDBJ whole genome shotgun (WGS) entry which is preliminary data.</text>
</comment>
<evidence type="ECO:0000313" key="1">
    <source>
        <dbReference type="EMBL" id="MDR9847113.1"/>
    </source>
</evidence>
<proteinExistence type="predicted"/>
<dbReference type="EMBL" id="JAVLSJ010000001">
    <property type="protein sequence ID" value="MDR9847113.1"/>
    <property type="molecule type" value="Genomic_DNA"/>
</dbReference>